<dbReference type="Pfam" id="PF25917">
    <property type="entry name" value="BSH_RND"/>
    <property type="match status" value="1"/>
</dbReference>
<keyword evidence="6" id="KW-1185">Reference proteome</keyword>
<dbReference type="AlphaFoldDB" id="A0AAE3HNZ1"/>
<feature type="domain" description="Multidrug resistance protein MdtA-like barrel-sandwich hybrid" evidence="3">
    <location>
        <begin position="73"/>
        <end position="234"/>
    </location>
</feature>
<gene>
    <name evidence="5" type="ORF">J2T55_002328</name>
</gene>
<dbReference type="InterPro" id="IPR058637">
    <property type="entry name" value="YknX-like_C"/>
</dbReference>
<evidence type="ECO:0000313" key="6">
    <source>
        <dbReference type="Proteomes" id="UP001204445"/>
    </source>
</evidence>
<dbReference type="InterPro" id="IPR006143">
    <property type="entry name" value="RND_pump_MFP"/>
</dbReference>
<comment type="caution">
    <text evidence="5">The sequence shown here is derived from an EMBL/GenBank/DDBJ whole genome shotgun (WGS) entry which is preliminary data.</text>
</comment>
<dbReference type="GO" id="GO:0015562">
    <property type="term" value="F:efflux transmembrane transporter activity"/>
    <property type="evidence" value="ECO:0007669"/>
    <property type="project" value="TreeGrafter"/>
</dbReference>
<dbReference type="PANTHER" id="PTHR30469">
    <property type="entry name" value="MULTIDRUG RESISTANCE PROTEIN MDTA"/>
    <property type="match status" value="1"/>
</dbReference>
<comment type="similarity">
    <text evidence="1">Belongs to the membrane fusion protein (MFP) (TC 8.A.1) family.</text>
</comment>
<name>A0AAE3HNZ1_9GAMM</name>
<evidence type="ECO:0000313" key="5">
    <source>
        <dbReference type="EMBL" id="MCS3904292.1"/>
    </source>
</evidence>
<dbReference type="SUPFAM" id="SSF111369">
    <property type="entry name" value="HlyD-like secretion proteins"/>
    <property type="match status" value="1"/>
</dbReference>
<organism evidence="5 6">
    <name type="scientific">Methylohalomonas lacus</name>
    <dbReference type="NCBI Taxonomy" id="398773"/>
    <lineage>
        <taxon>Bacteria</taxon>
        <taxon>Pseudomonadati</taxon>
        <taxon>Pseudomonadota</taxon>
        <taxon>Gammaproteobacteria</taxon>
        <taxon>Methylohalomonadales</taxon>
        <taxon>Methylohalomonadaceae</taxon>
        <taxon>Methylohalomonas</taxon>
    </lineage>
</organism>
<evidence type="ECO:0000259" key="4">
    <source>
        <dbReference type="Pfam" id="PF25989"/>
    </source>
</evidence>
<dbReference type="NCBIfam" id="TIGR01730">
    <property type="entry name" value="RND_mfp"/>
    <property type="match status" value="1"/>
</dbReference>
<protein>
    <submittedName>
        <fullName evidence="5">HlyD family secretion protein</fullName>
    </submittedName>
</protein>
<dbReference type="GO" id="GO:1990281">
    <property type="term" value="C:efflux pump complex"/>
    <property type="evidence" value="ECO:0007669"/>
    <property type="project" value="TreeGrafter"/>
</dbReference>
<evidence type="ECO:0000259" key="3">
    <source>
        <dbReference type="Pfam" id="PF25917"/>
    </source>
</evidence>
<sequence>MPRFLFSLFVIVVLTVLLAIMLVRTGPESRATLQPLPPQRVVTTEVRSVDFQPITRITGQLQSMRQTNRHFEVSGQLIERRVEPGQKVAAGELLLQLDRGDYADAVAEAEAALTQEREARARDRRLLDLIEAQVRLQEAEVSRMEQLGQRSLASKSNYDTAMQSLLQLQAEAERLRHSTSTAAARLQQLEADYDRAQRNLARTELRAPFAATVDSVAVDIGDYVTPGDRAVKLVQQEELDLALAVPGPVATTLSRGQAIELDIPDQPRRTGRIVALAAAPDPVTHTYDLRIRLSGQDLYPGQLVAARLPGRKYTDAHVVPASAILRDDGQTYVFAVADDQLRRLPVTVRQRYREDWQVVDGVDVGTTIVARDVAALADGQTVSVQ</sequence>
<dbReference type="EMBL" id="JANUCT010000019">
    <property type="protein sequence ID" value="MCS3904292.1"/>
    <property type="molecule type" value="Genomic_DNA"/>
</dbReference>
<accession>A0AAE3HNZ1</accession>
<dbReference type="Proteomes" id="UP001204445">
    <property type="component" value="Unassembled WGS sequence"/>
</dbReference>
<dbReference type="PANTHER" id="PTHR30469:SF15">
    <property type="entry name" value="HLYD FAMILY OF SECRETION PROTEINS"/>
    <property type="match status" value="1"/>
</dbReference>
<dbReference type="Pfam" id="PF25989">
    <property type="entry name" value="YknX_C"/>
    <property type="match status" value="1"/>
</dbReference>
<reference evidence="5" key="1">
    <citation type="submission" date="2022-08" db="EMBL/GenBank/DDBJ databases">
        <title>Genomic Encyclopedia of Type Strains, Phase III (KMG-III): the genomes of soil and plant-associated and newly described type strains.</title>
        <authorList>
            <person name="Whitman W."/>
        </authorList>
    </citation>
    <scope>NUCLEOTIDE SEQUENCE</scope>
    <source>
        <strain evidence="5">HMT 1</strain>
    </source>
</reference>
<keyword evidence="2" id="KW-0175">Coiled coil</keyword>
<dbReference type="InterPro" id="IPR058625">
    <property type="entry name" value="MdtA-like_BSH"/>
</dbReference>
<proteinExistence type="inferred from homology"/>
<dbReference type="Gene3D" id="1.10.287.470">
    <property type="entry name" value="Helix hairpin bin"/>
    <property type="match status" value="1"/>
</dbReference>
<evidence type="ECO:0000256" key="1">
    <source>
        <dbReference type="ARBA" id="ARBA00009477"/>
    </source>
</evidence>
<dbReference type="Gene3D" id="2.40.420.20">
    <property type="match status" value="1"/>
</dbReference>
<feature type="coiled-coil region" evidence="2">
    <location>
        <begin position="127"/>
        <end position="206"/>
    </location>
</feature>
<dbReference type="RefSeq" id="WP_259056947.1">
    <property type="nucleotide sequence ID" value="NZ_JANUCT010000019.1"/>
</dbReference>
<dbReference type="Gene3D" id="2.40.30.170">
    <property type="match status" value="1"/>
</dbReference>
<dbReference type="Gene3D" id="2.40.50.100">
    <property type="match status" value="1"/>
</dbReference>
<evidence type="ECO:0000256" key="2">
    <source>
        <dbReference type="SAM" id="Coils"/>
    </source>
</evidence>
<feature type="domain" description="YknX-like C-terminal permuted SH3-like" evidence="4">
    <location>
        <begin position="317"/>
        <end position="384"/>
    </location>
</feature>